<reference evidence="2 3" key="1">
    <citation type="submission" date="2014-04" db="EMBL/GenBank/DDBJ databases">
        <authorList>
            <consortium name="DOE Joint Genome Institute"/>
            <person name="Kuo A."/>
            <person name="Kohler A."/>
            <person name="Costa M.D."/>
            <person name="Nagy L.G."/>
            <person name="Floudas D."/>
            <person name="Copeland A."/>
            <person name="Barry K.W."/>
            <person name="Cichocki N."/>
            <person name="Veneault-Fourrey C."/>
            <person name="LaButti K."/>
            <person name="Lindquist E.A."/>
            <person name="Lipzen A."/>
            <person name="Lundell T."/>
            <person name="Morin E."/>
            <person name="Murat C."/>
            <person name="Sun H."/>
            <person name="Tunlid A."/>
            <person name="Henrissat B."/>
            <person name="Grigoriev I.V."/>
            <person name="Hibbett D.S."/>
            <person name="Martin F."/>
            <person name="Nordberg H.P."/>
            <person name="Cantor M.N."/>
            <person name="Hua S.X."/>
        </authorList>
    </citation>
    <scope>NUCLEOTIDE SEQUENCE [LARGE SCALE GENOMIC DNA]</scope>
    <source>
        <strain evidence="2 3">Marx 270</strain>
    </source>
</reference>
<accession>A0A0C3NJN9</accession>
<dbReference type="AlphaFoldDB" id="A0A0C3NJN9"/>
<feature type="region of interest" description="Disordered" evidence="1">
    <location>
        <begin position="558"/>
        <end position="640"/>
    </location>
</feature>
<feature type="region of interest" description="Disordered" evidence="1">
    <location>
        <begin position="457"/>
        <end position="546"/>
    </location>
</feature>
<gene>
    <name evidence="2" type="ORF">M404DRAFT_33831</name>
</gene>
<proteinExistence type="predicted"/>
<dbReference type="Proteomes" id="UP000054217">
    <property type="component" value="Unassembled WGS sequence"/>
</dbReference>
<dbReference type="OrthoDB" id="3228154at2759"/>
<protein>
    <submittedName>
        <fullName evidence="2">Uncharacterized protein</fullName>
    </submittedName>
</protein>
<dbReference type="EMBL" id="KN832059">
    <property type="protein sequence ID" value="KIN95865.1"/>
    <property type="molecule type" value="Genomic_DNA"/>
</dbReference>
<feature type="compositionally biased region" description="Basic and acidic residues" evidence="1">
    <location>
        <begin position="290"/>
        <end position="304"/>
    </location>
</feature>
<sequence>MSSLTDNRILMFHFVTSGNVSPHNFPAYAFRGVPINLLEPIYLLRLEVTEFVLDETFIVRLQTPQSAFGSASGKGQPRIDDVARMNLGLDLQARTAQDVLTILQPGSESAASQLIASPSLEQTIVIPRACALSHSSSPRVALHDSTNTSPCLGKRSIDQIQPYSTKRVTFPTSSARLQGSPSRCYGFSGSPPRFPVARKAPPTVSISFSSASSQRWESGLDAQDLELPDVRNVVPFPCAPLDGNGDIEMLDGTCLPSAPGLPAHSLSLPLPLRRKRRSAYSVSAPTLPSNRKDRSDKDLTDGSVRKRARRTRRQTTDIFWLSVIHRSISVGLCESESTPPCHVDTCACNGDAECRRVRRKTIEAQDRLLAGKIWQKLVDNGCHSGPTTRDERRIVPLLPSQLSPLLPMSTPSALMPSAILTLPMPTGEAKLETGVDTRKPSAAASSVIILEFPHPPSPRSNPLFFPKPSSPIAMPSTPQTIYDDFPMRPPTTLDEKDTRPYAPSTEIEPTSHRTNLRRSPSPPSLQRRTLPSRSATPTSQLPTPLTMPQLVASLILSHRERSSLRTKGKSSKSNSGKSKREEADRTREPASQEISASPKEPEDRHESTRTPKSQVLRNAGRRSPLCQVAYVDDPELNSPC</sequence>
<feature type="compositionally biased region" description="Low complexity" evidence="1">
    <location>
        <begin position="524"/>
        <end position="534"/>
    </location>
</feature>
<dbReference type="HOGENOM" id="CLU_039752_0_0_1"/>
<reference evidence="3" key="2">
    <citation type="submission" date="2015-01" db="EMBL/GenBank/DDBJ databases">
        <title>Evolutionary Origins and Diversification of the Mycorrhizal Mutualists.</title>
        <authorList>
            <consortium name="DOE Joint Genome Institute"/>
            <consortium name="Mycorrhizal Genomics Consortium"/>
            <person name="Kohler A."/>
            <person name="Kuo A."/>
            <person name="Nagy L.G."/>
            <person name="Floudas D."/>
            <person name="Copeland A."/>
            <person name="Barry K.W."/>
            <person name="Cichocki N."/>
            <person name="Veneault-Fourrey C."/>
            <person name="LaButti K."/>
            <person name="Lindquist E.A."/>
            <person name="Lipzen A."/>
            <person name="Lundell T."/>
            <person name="Morin E."/>
            <person name="Murat C."/>
            <person name="Riley R."/>
            <person name="Ohm R."/>
            <person name="Sun H."/>
            <person name="Tunlid A."/>
            <person name="Henrissat B."/>
            <person name="Grigoriev I.V."/>
            <person name="Hibbett D.S."/>
            <person name="Martin F."/>
        </authorList>
    </citation>
    <scope>NUCLEOTIDE SEQUENCE [LARGE SCALE GENOMIC DNA]</scope>
    <source>
        <strain evidence="3">Marx 270</strain>
    </source>
</reference>
<dbReference type="InParanoid" id="A0A0C3NJN9"/>
<feature type="compositionally biased region" description="Basic and acidic residues" evidence="1">
    <location>
        <begin position="599"/>
        <end position="609"/>
    </location>
</feature>
<feature type="compositionally biased region" description="Polar residues" evidence="1">
    <location>
        <begin position="280"/>
        <end position="289"/>
    </location>
</feature>
<evidence type="ECO:0000313" key="3">
    <source>
        <dbReference type="Proteomes" id="UP000054217"/>
    </source>
</evidence>
<keyword evidence="3" id="KW-1185">Reference proteome</keyword>
<feature type="region of interest" description="Disordered" evidence="1">
    <location>
        <begin position="279"/>
        <end position="309"/>
    </location>
</feature>
<feature type="compositionally biased region" description="Basic and acidic residues" evidence="1">
    <location>
        <begin position="578"/>
        <end position="590"/>
    </location>
</feature>
<evidence type="ECO:0000313" key="2">
    <source>
        <dbReference type="EMBL" id="KIN95865.1"/>
    </source>
</evidence>
<evidence type="ECO:0000256" key="1">
    <source>
        <dbReference type="SAM" id="MobiDB-lite"/>
    </source>
</evidence>
<organism evidence="2 3">
    <name type="scientific">Pisolithus tinctorius Marx 270</name>
    <dbReference type="NCBI Taxonomy" id="870435"/>
    <lineage>
        <taxon>Eukaryota</taxon>
        <taxon>Fungi</taxon>
        <taxon>Dikarya</taxon>
        <taxon>Basidiomycota</taxon>
        <taxon>Agaricomycotina</taxon>
        <taxon>Agaricomycetes</taxon>
        <taxon>Agaricomycetidae</taxon>
        <taxon>Boletales</taxon>
        <taxon>Sclerodermatineae</taxon>
        <taxon>Pisolithaceae</taxon>
        <taxon>Pisolithus</taxon>
    </lineage>
</organism>
<name>A0A0C3NJN9_PISTI</name>